<feature type="domain" description="Cytidylate kinase" evidence="9">
    <location>
        <begin position="6"/>
        <end position="206"/>
    </location>
</feature>
<dbReference type="NCBIfam" id="TIGR00017">
    <property type="entry name" value="cmk"/>
    <property type="match status" value="1"/>
</dbReference>
<dbReference type="AlphaFoldDB" id="A0AA35UNT4"/>
<evidence type="ECO:0000313" key="10">
    <source>
        <dbReference type="EMBL" id="CAI9120862.1"/>
    </source>
</evidence>
<name>A0AA35UNT4_9PROT</name>
<dbReference type="GO" id="GO:0006220">
    <property type="term" value="P:pyrimidine nucleotide metabolic process"/>
    <property type="evidence" value="ECO:0007669"/>
    <property type="project" value="UniProtKB-UniRule"/>
</dbReference>
<feature type="binding site" evidence="8">
    <location>
        <begin position="10"/>
        <end position="18"/>
    </location>
    <ligand>
        <name>ATP</name>
        <dbReference type="ChEBI" id="CHEBI:30616"/>
    </ligand>
</feature>
<evidence type="ECO:0000256" key="2">
    <source>
        <dbReference type="ARBA" id="ARBA00022679"/>
    </source>
</evidence>
<evidence type="ECO:0000256" key="4">
    <source>
        <dbReference type="ARBA" id="ARBA00022777"/>
    </source>
</evidence>
<gene>
    <name evidence="8 10" type="primary">cmk</name>
    <name evidence="10" type="ORF">LMG32879_001702</name>
</gene>
<comment type="similarity">
    <text evidence="1 8">Belongs to the cytidylate kinase family. Type 1 subfamily.</text>
</comment>
<dbReference type="GO" id="GO:0036431">
    <property type="term" value="F:dCMP kinase activity"/>
    <property type="evidence" value="ECO:0007669"/>
    <property type="project" value="InterPro"/>
</dbReference>
<evidence type="ECO:0000259" key="9">
    <source>
        <dbReference type="Pfam" id="PF02224"/>
    </source>
</evidence>
<evidence type="ECO:0000313" key="11">
    <source>
        <dbReference type="Proteomes" id="UP001176960"/>
    </source>
</evidence>
<keyword evidence="2 8" id="KW-0808">Transferase</keyword>
<keyword evidence="5 8" id="KW-0067">ATP-binding</keyword>
<comment type="caution">
    <text evidence="10">The sequence shown here is derived from an EMBL/GenBank/DDBJ whole genome shotgun (WGS) entry which is preliminary data.</text>
</comment>
<dbReference type="InterPro" id="IPR027417">
    <property type="entry name" value="P-loop_NTPase"/>
</dbReference>
<evidence type="ECO:0000256" key="1">
    <source>
        <dbReference type="ARBA" id="ARBA00009427"/>
    </source>
</evidence>
<dbReference type="CDD" id="cd02020">
    <property type="entry name" value="CMPK"/>
    <property type="match status" value="1"/>
</dbReference>
<keyword evidence="11" id="KW-1185">Reference proteome</keyword>
<keyword evidence="4 8" id="KW-0418">Kinase</keyword>
<dbReference type="GO" id="GO:0005737">
    <property type="term" value="C:cytoplasm"/>
    <property type="evidence" value="ECO:0007669"/>
    <property type="project" value="UniProtKB-SubCell"/>
</dbReference>
<evidence type="ECO:0000256" key="8">
    <source>
        <dbReference type="HAMAP-Rule" id="MF_00238"/>
    </source>
</evidence>
<dbReference type="GO" id="GO:0005524">
    <property type="term" value="F:ATP binding"/>
    <property type="evidence" value="ECO:0007669"/>
    <property type="project" value="UniProtKB-UniRule"/>
</dbReference>
<evidence type="ECO:0000256" key="6">
    <source>
        <dbReference type="ARBA" id="ARBA00047615"/>
    </source>
</evidence>
<dbReference type="Pfam" id="PF02224">
    <property type="entry name" value="Cytidylate_kin"/>
    <property type="match status" value="1"/>
</dbReference>
<comment type="subcellular location">
    <subcellularLocation>
        <location evidence="8">Cytoplasm</location>
    </subcellularLocation>
</comment>
<organism evidence="10 11">
    <name type="scientific">Brytella acorum</name>
    <dbReference type="NCBI Taxonomy" id="2959299"/>
    <lineage>
        <taxon>Bacteria</taxon>
        <taxon>Pseudomonadati</taxon>
        <taxon>Pseudomonadota</taxon>
        <taxon>Alphaproteobacteria</taxon>
        <taxon>Acetobacterales</taxon>
        <taxon>Acetobacteraceae</taxon>
        <taxon>Brytella</taxon>
    </lineage>
</organism>
<comment type="catalytic activity">
    <reaction evidence="6 8">
        <text>dCMP + ATP = dCDP + ADP</text>
        <dbReference type="Rhea" id="RHEA:25094"/>
        <dbReference type="ChEBI" id="CHEBI:30616"/>
        <dbReference type="ChEBI" id="CHEBI:57566"/>
        <dbReference type="ChEBI" id="CHEBI:58593"/>
        <dbReference type="ChEBI" id="CHEBI:456216"/>
        <dbReference type="EC" id="2.7.4.25"/>
    </reaction>
</comment>
<sequence>MKTLIIAVDGPAAAGKGTLAAALARALGLPHLDTGLLYRAVARQMLLRGMDPQVDAGDAVALALQPADLARDDLRVPEIDRAASAVATQPGVRAALLQRQRDFAVATGAVIDGRDIGTVVFPDATVKLFVTASARTRALRRHLQLHDGQMPDGATLERLVEDIVARDTKDANRALSPLKCAEDAVVLETDDFDSRQVLDRALDIIHRRHRAG</sequence>
<protein>
    <recommendedName>
        <fullName evidence="8">Cytidylate kinase</fullName>
        <shortName evidence="8">CK</shortName>
        <ecNumber evidence="8">2.7.4.25</ecNumber>
    </recommendedName>
    <alternativeName>
        <fullName evidence="8">Cytidine monophosphate kinase</fullName>
        <shortName evidence="8">CMP kinase</shortName>
    </alternativeName>
</protein>
<keyword evidence="3 8" id="KW-0547">Nucleotide-binding</keyword>
<dbReference type="InterPro" id="IPR011994">
    <property type="entry name" value="Cytidylate_kinase_dom"/>
</dbReference>
<dbReference type="RefSeq" id="WP_289841109.1">
    <property type="nucleotide sequence ID" value="NZ_CATKSH010000008.1"/>
</dbReference>
<dbReference type="EMBL" id="CATKSH010000008">
    <property type="protein sequence ID" value="CAI9120862.1"/>
    <property type="molecule type" value="Genomic_DNA"/>
</dbReference>
<dbReference type="HAMAP" id="MF_00238">
    <property type="entry name" value="Cytidyl_kinase_type1"/>
    <property type="match status" value="1"/>
</dbReference>
<dbReference type="EC" id="2.7.4.25" evidence="8"/>
<accession>A0AA35UNT4</accession>
<keyword evidence="8" id="KW-0963">Cytoplasm</keyword>
<proteinExistence type="inferred from homology"/>
<evidence type="ECO:0000256" key="5">
    <source>
        <dbReference type="ARBA" id="ARBA00022840"/>
    </source>
</evidence>
<dbReference type="Gene3D" id="3.40.50.300">
    <property type="entry name" value="P-loop containing nucleotide triphosphate hydrolases"/>
    <property type="match status" value="1"/>
</dbReference>
<evidence type="ECO:0000256" key="7">
    <source>
        <dbReference type="ARBA" id="ARBA00048478"/>
    </source>
</evidence>
<dbReference type="InterPro" id="IPR003136">
    <property type="entry name" value="Cytidylate_kin"/>
</dbReference>
<dbReference type="SUPFAM" id="SSF52540">
    <property type="entry name" value="P-loop containing nucleoside triphosphate hydrolases"/>
    <property type="match status" value="1"/>
</dbReference>
<comment type="catalytic activity">
    <reaction evidence="7 8">
        <text>CMP + ATP = CDP + ADP</text>
        <dbReference type="Rhea" id="RHEA:11600"/>
        <dbReference type="ChEBI" id="CHEBI:30616"/>
        <dbReference type="ChEBI" id="CHEBI:58069"/>
        <dbReference type="ChEBI" id="CHEBI:60377"/>
        <dbReference type="ChEBI" id="CHEBI:456216"/>
        <dbReference type="EC" id="2.7.4.25"/>
    </reaction>
</comment>
<dbReference type="Proteomes" id="UP001176960">
    <property type="component" value="Unassembled WGS sequence"/>
</dbReference>
<evidence type="ECO:0000256" key="3">
    <source>
        <dbReference type="ARBA" id="ARBA00022741"/>
    </source>
</evidence>
<reference evidence="10" key="1">
    <citation type="submission" date="2023-03" db="EMBL/GenBank/DDBJ databases">
        <authorList>
            <person name="Cleenwerck I."/>
        </authorList>
    </citation>
    <scope>NUCLEOTIDE SEQUENCE</scope>
    <source>
        <strain evidence="10">LMG 32879</strain>
    </source>
</reference>